<dbReference type="PROSITE" id="PS51257">
    <property type="entry name" value="PROKAR_LIPOPROTEIN"/>
    <property type="match status" value="1"/>
</dbReference>
<sequence length="197" mass="21352">MTRVLCLLLLGVSLSACSVLPESEPLKVYMLPDAKLPSSSAAAVSWSLRINQPQTSQALNSARIAVLPTPNQLSNYAGARWSSPAPFLLRQQLQDAFLRDGRIMALSNDDSQLQADRVLDGDLRAFQVEYSGGRPEAVIRLDLRLVDNTDQRILANRRFEVRQALSQDQVEGAVSALGSAAGKLATEVVGWTLSYGG</sequence>
<dbReference type="InterPro" id="IPR005586">
    <property type="entry name" value="ABC_trans_aux"/>
</dbReference>
<dbReference type="RefSeq" id="WP_144571995.1">
    <property type="nucleotide sequence ID" value="NZ_VLKG01000008.1"/>
</dbReference>
<name>A0A562I1S5_9GAMM</name>
<protein>
    <submittedName>
        <fullName evidence="3">Cholesterol transport system auxiliary component</fullName>
    </submittedName>
</protein>
<dbReference type="Proteomes" id="UP000319627">
    <property type="component" value="Unassembled WGS sequence"/>
</dbReference>
<proteinExistence type="predicted"/>
<keyword evidence="4" id="KW-1185">Reference proteome</keyword>
<organism evidence="3 4">
    <name type="scientific">Azomonas agilis</name>
    <dbReference type="NCBI Taxonomy" id="116849"/>
    <lineage>
        <taxon>Bacteria</taxon>
        <taxon>Pseudomonadati</taxon>
        <taxon>Pseudomonadota</taxon>
        <taxon>Gammaproteobacteria</taxon>
        <taxon>Pseudomonadales</taxon>
        <taxon>Pseudomonadaceae</taxon>
        <taxon>Azomonas</taxon>
    </lineage>
</organism>
<reference evidence="3 4" key="1">
    <citation type="submission" date="2019-07" db="EMBL/GenBank/DDBJ databases">
        <title>Genomic Encyclopedia of Type Strains, Phase I: the one thousand microbial genomes (KMG-I) project.</title>
        <authorList>
            <person name="Kyrpides N."/>
        </authorList>
    </citation>
    <scope>NUCLEOTIDE SEQUENCE [LARGE SCALE GENOMIC DNA]</scope>
    <source>
        <strain evidence="3 4">DSM 375</strain>
    </source>
</reference>
<dbReference type="Pfam" id="PF03886">
    <property type="entry name" value="ABC_trans_aux"/>
    <property type="match status" value="1"/>
</dbReference>
<accession>A0A562I1S5</accession>
<keyword evidence="1" id="KW-0732">Signal</keyword>
<feature type="domain" description="ABC-type transport auxiliary lipoprotein component" evidence="2">
    <location>
        <begin position="29"/>
        <end position="188"/>
    </location>
</feature>
<comment type="caution">
    <text evidence="3">The sequence shown here is derived from an EMBL/GenBank/DDBJ whole genome shotgun (WGS) entry which is preliminary data.</text>
</comment>
<evidence type="ECO:0000313" key="4">
    <source>
        <dbReference type="Proteomes" id="UP000319627"/>
    </source>
</evidence>
<feature type="signal peptide" evidence="1">
    <location>
        <begin position="1"/>
        <end position="18"/>
    </location>
</feature>
<gene>
    <name evidence="3" type="ORF">LX59_02295</name>
</gene>
<dbReference type="SUPFAM" id="SSF159594">
    <property type="entry name" value="XCC0632-like"/>
    <property type="match status" value="1"/>
</dbReference>
<dbReference type="OrthoDB" id="5795476at2"/>
<evidence type="ECO:0000256" key="1">
    <source>
        <dbReference type="SAM" id="SignalP"/>
    </source>
</evidence>
<feature type="chain" id="PRO_5022158318" evidence="1">
    <location>
        <begin position="19"/>
        <end position="197"/>
    </location>
</feature>
<evidence type="ECO:0000259" key="2">
    <source>
        <dbReference type="Pfam" id="PF03886"/>
    </source>
</evidence>
<evidence type="ECO:0000313" key="3">
    <source>
        <dbReference type="EMBL" id="TWH64625.1"/>
    </source>
</evidence>
<dbReference type="Gene3D" id="3.40.50.10610">
    <property type="entry name" value="ABC-type transport auxiliary lipoprotein component"/>
    <property type="match status" value="1"/>
</dbReference>
<dbReference type="AlphaFoldDB" id="A0A562I1S5"/>
<dbReference type="EMBL" id="VLKG01000008">
    <property type="protein sequence ID" value="TWH64625.1"/>
    <property type="molecule type" value="Genomic_DNA"/>
</dbReference>